<feature type="signal peptide" evidence="2">
    <location>
        <begin position="1"/>
        <end position="26"/>
    </location>
</feature>
<comment type="caution">
    <text evidence="3">The sequence shown here is derived from an EMBL/GenBank/DDBJ whole genome shotgun (WGS) entry which is preliminary data.</text>
</comment>
<feature type="region of interest" description="Disordered" evidence="1">
    <location>
        <begin position="83"/>
        <end position="104"/>
    </location>
</feature>
<sequence>MKRTKAASVLAASMVVVGAGSSSAVAESRMPASPSTSAHPGVAQVVGADHAHSEPLGAPIPLVDSAKGVARTASDAKNAAPGKLLGSAVGGNSTGTMLGGLPLG</sequence>
<evidence type="ECO:0000313" key="4">
    <source>
        <dbReference type="Proteomes" id="UP000540423"/>
    </source>
</evidence>
<protein>
    <recommendedName>
        <fullName evidence="5">ATP-binding protein</fullName>
    </recommendedName>
</protein>
<accession>A0A7X0HC70</accession>
<feature type="compositionally biased region" description="Gly residues" evidence="1">
    <location>
        <begin position="88"/>
        <end position="104"/>
    </location>
</feature>
<proteinExistence type="predicted"/>
<keyword evidence="4" id="KW-1185">Reference proteome</keyword>
<evidence type="ECO:0000256" key="2">
    <source>
        <dbReference type="SAM" id="SignalP"/>
    </source>
</evidence>
<dbReference type="EMBL" id="JACHEM010000003">
    <property type="protein sequence ID" value="MBB6434801.1"/>
    <property type="molecule type" value="Genomic_DNA"/>
</dbReference>
<organism evidence="3 4">
    <name type="scientific">Streptomyces candidus</name>
    <dbReference type="NCBI Taxonomy" id="67283"/>
    <lineage>
        <taxon>Bacteria</taxon>
        <taxon>Bacillati</taxon>
        <taxon>Actinomycetota</taxon>
        <taxon>Actinomycetes</taxon>
        <taxon>Kitasatosporales</taxon>
        <taxon>Streptomycetaceae</taxon>
        <taxon>Streptomyces</taxon>
    </lineage>
</organism>
<dbReference type="RefSeq" id="WP_185027845.1">
    <property type="nucleotide sequence ID" value="NZ_BNBN01000004.1"/>
</dbReference>
<evidence type="ECO:0000256" key="1">
    <source>
        <dbReference type="SAM" id="MobiDB-lite"/>
    </source>
</evidence>
<evidence type="ECO:0008006" key="5">
    <source>
        <dbReference type="Google" id="ProtNLM"/>
    </source>
</evidence>
<reference evidence="3 4" key="1">
    <citation type="submission" date="2020-08" db="EMBL/GenBank/DDBJ databases">
        <title>Genomic Encyclopedia of Type Strains, Phase IV (KMG-IV): sequencing the most valuable type-strain genomes for metagenomic binning, comparative biology and taxonomic classification.</title>
        <authorList>
            <person name="Goeker M."/>
        </authorList>
    </citation>
    <scope>NUCLEOTIDE SEQUENCE [LARGE SCALE GENOMIC DNA]</scope>
    <source>
        <strain evidence="3 4">DSM 40141</strain>
    </source>
</reference>
<name>A0A7X0HC70_9ACTN</name>
<feature type="chain" id="PRO_5039586311" description="ATP-binding protein" evidence="2">
    <location>
        <begin position="27"/>
        <end position="104"/>
    </location>
</feature>
<gene>
    <name evidence="3" type="ORF">HNQ79_001252</name>
</gene>
<evidence type="ECO:0000313" key="3">
    <source>
        <dbReference type="EMBL" id="MBB6434801.1"/>
    </source>
</evidence>
<keyword evidence="2" id="KW-0732">Signal</keyword>
<dbReference type="AlphaFoldDB" id="A0A7X0HC70"/>
<dbReference type="Proteomes" id="UP000540423">
    <property type="component" value="Unassembled WGS sequence"/>
</dbReference>